<comment type="caution">
    <text evidence="3">The sequence shown here is derived from an EMBL/GenBank/DDBJ whole genome shotgun (WGS) entry which is preliminary data.</text>
</comment>
<evidence type="ECO:0000313" key="3">
    <source>
        <dbReference type="EMBL" id="CAG7719797.1"/>
    </source>
</evidence>
<gene>
    <name evidence="3" type="ORF">AFUS01_LOCUS9103</name>
</gene>
<dbReference type="Proteomes" id="UP000708208">
    <property type="component" value="Unassembled WGS sequence"/>
</dbReference>
<dbReference type="InterPro" id="IPR051064">
    <property type="entry name" value="SEC14/CRAL-TRIO_domain"/>
</dbReference>
<dbReference type="EMBL" id="CAJVCH010064660">
    <property type="protein sequence ID" value="CAG7719797.1"/>
    <property type="molecule type" value="Genomic_DNA"/>
</dbReference>
<dbReference type="Pfam" id="PF00650">
    <property type="entry name" value="CRAL_TRIO"/>
    <property type="match status" value="1"/>
</dbReference>
<feature type="domain" description="CRAL-TRIO" evidence="2">
    <location>
        <begin position="32"/>
        <end position="205"/>
    </location>
</feature>
<protein>
    <recommendedName>
        <fullName evidence="2">CRAL-TRIO domain-containing protein</fullName>
    </recommendedName>
</protein>
<evidence type="ECO:0000259" key="2">
    <source>
        <dbReference type="PROSITE" id="PS50191"/>
    </source>
</evidence>
<name>A0A8J2JJ48_9HEXA</name>
<dbReference type="GO" id="GO:0005737">
    <property type="term" value="C:cytoplasm"/>
    <property type="evidence" value="ECO:0007669"/>
    <property type="project" value="TreeGrafter"/>
</dbReference>
<proteinExistence type="predicted"/>
<reference evidence="3" key="1">
    <citation type="submission" date="2021-06" db="EMBL/GenBank/DDBJ databases">
        <authorList>
            <person name="Hodson N. C."/>
            <person name="Mongue J. A."/>
            <person name="Jaron S. K."/>
        </authorList>
    </citation>
    <scope>NUCLEOTIDE SEQUENCE</scope>
</reference>
<dbReference type="PANTHER" id="PTHR23324">
    <property type="entry name" value="SEC14 RELATED PROTEIN"/>
    <property type="match status" value="1"/>
</dbReference>
<organism evidence="3 4">
    <name type="scientific">Allacma fusca</name>
    <dbReference type="NCBI Taxonomy" id="39272"/>
    <lineage>
        <taxon>Eukaryota</taxon>
        <taxon>Metazoa</taxon>
        <taxon>Ecdysozoa</taxon>
        <taxon>Arthropoda</taxon>
        <taxon>Hexapoda</taxon>
        <taxon>Collembola</taxon>
        <taxon>Symphypleona</taxon>
        <taxon>Sminthuridae</taxon>
        <taxon>Allacma</taxon>
    </lineage>
</organism>
<accession>A0A8J2JJ48</accession>
<feature type="signal peptide" evidence="1">
    <location>
        <begin position="1"/>
        <end position="19"/>
    </location>
</feature>
<feature type="chain" id="PRO_5035205594" description="CRAL-TRIO domain-containing protein" evidence="1">
    <location>
        <begin position="20"/>
        <end position="210"/>
    </location>
</feature>
<evidence type="ECO:0000313" key="4">
    <source>
        <dbReference type="Proteomes" id="UP000708208"/>
    </source>
</evidence>
<dbReference type="PANTHER" id="PTHR23324:SF83">
    <property type="entry name" value="SEC14-LIKE PROTEIN 2"/>
    <property type="match status" value="1"/>
</dbReference>
<dbReference type="CDD" id="cd00170">
    <property type="entry name" value="SEC14"/>
    <property type="match status" value="1"/>
</dbReference>
<dbReference type="PROSITE" id="PS50191">
    <property type="entry name" value="CRAL_TRIO"/>
    <property type="match status" value="1"/>
</dbReference>
<evidence type="ECO:0000256" key="1">
    <source>
        <dbReference type="SAM" id="SignalP"/>
    </source>
</evidence>
<keyword evidence="4" id="KW-1185">Reference proteome</keyword>
<keyword evidence="1" id="KW-0732">Signal</keyword>
<dbReference type="InterPro" id="IPR001251">
    <property type="entry name" value="CRAL-TRIO_dom"/>
</dbReference>
<dbReference type="AlphaFoldDB" id="A0A8J2JJ48"/>
<sequence length="210" mass="24086">MALILNIVFIFLSATLVASHNLTDLEVMAFDAPEEIKVAFPYYLSGYDEDQVPIWIFELGKWDMRKFAELGGEQYDAMDIYAHKMFLTFKESALNSTAKQYIGITDMDELNIRQTGHPKTLQFILQQFARFERIVRDGVLKMQFFLNSNLLFDGVLRLGLPLLGSLQNVVEVYGTNKDVWIPKLLKILPKDQLPERYGGSVDHKFVKVIG</sequence>